<dbReference type="EMBL" id="FQWH01000007">
    <property type="protein sequence ID" value="SHH17067.1"/>
    <property type="molecule type" value="Genomic_DNA"/>
</dbReference>
<dbReference type="Proteomes" id="UP000184112">
    <property type="component" value="Unassembled WGS sequence"/>
</dbReference>
<accession>A0A1M5QSF5</accession>
<evidence type="ECO:0000313" key="1">
    <source>
        <dbReference type="EMBL" id="SHH17067.1"/>
    </source>
</evidence>
<organism evidence="1 2">
    <name type="scientific">Flavobacterium johnsoniae</name>
    <name type="common">Cytophaga johnsonae</name>
    <dbReference type="NCBI Taxonomy" id="986"/>
    <lineage>
        <taxon>Bacteria</taxon>
        <taxon>Pseudomonadati</taxon>
        <taxon>Bacteroidota</taxon>
        <taxon>Flavobacteriia</taxon>
        <taxon>Flavobacteriales</taxon>
        <taxon>Flavobacteriaceae</taxon>
        <taxon>Flavobacterium</taxon>
    </lineage>
</organism>
<dbReference type="AlphaFoldDB" id="A0A1M5QSF5"/>
<name>A0A1M5QSF5_FLAJO</name>
<protein>
    <submittedName>
        <fullName evidence="1">Uncharacterized protein</fullName>
    </submittedName>
</protein>
<proteinExistence type="predicted"/>
<gene>
    <name evidence="1" type="ORF">SAMN05444388_107152</name>
</gene>
<evidence type="ECO:0000313" key="2">
    <source>
        <dbReference type="Proteomes" id="UP000184112"/>
    </source>
</evidence>
<reference evidence="1 2" key="1">
    <citation type="submission" date="2016-11" db="EMBL/GenBank/DDBJ databases">
        <authorList>
            <person name="Jaros S."/>
            <person name="Januszkiewicz K."/>
            <person name="Wedrychowicz H."/>
        </authorList>
    </citation>
    <scope>NUCLEOTIDE SEQUENCE [LARGE SCALE GENOMIC DNA]</scope>
    <source>
        <strain evidence="1 2">DSM 6792</strain>
    </source>
</reference>
<sequence length="113" mass="13092">MYVPFGLKDEALFLTVRSHLIELLCTRSEIFYFGMAPDNTADGQDELLQDGVFYRIIGYEKNLGIDLENSAEEILSAFHYLVDNFVPRWSTLFVEEGKAKKQITIELLYQEVF</sequence>